<dbReference type="EMBL" id="KB097143">
    <property type="protein sequence ID" value="ESN99016.1"/>
    <property type="molecule type" value="Genomic_DNA"/>
</dbReference>
<evidence type="ECO:0000256" key="3">
    <source>
        <dbReference type="ARBA" id="ARBA00023242"/>
    </source>
</evidence>
<reference evidence="5 7" key="2">
    <citation type="journal article" date="2013" name="Nature">
        <title>Insights into bilaterian evolution from three spiralian genomes.</title>
        <authorList>
            <person name="Simakov O."/>
            <person name="Marletaz F."/>
            <person name="Cho S.J."/>
            <person name="Edsinger-Gonzales E."/>
            <person name="Havlak P."/>
            <person name="Hellsten U."/>
            <person name="Kuo D.H."/>
            <person name="Larsson T."/>
            <person name="Lv J."/>
            <person name="Arendt D."/>
            <person name="Savage R."/>
            <person name="Osoegawa K."/>
            <person name="de Jong P."/>
            <person name="Grimwood J."/>
            <person name="Chapman J.A."/>
            <person name="Shapiro H."/>
            <person name="Aerts A."/>
            <person name="Otillar R.P."/>
            <person name="Terry A.Y."/>
            <person name="Boore J.L."/>
            <person name="Grigoriev I.V."/>
            <person name="Lindberg D.R."/>
            <person name="Seaver E.C."/>
            <person name="Weisblat D.A."/>
            <person name="Putnam N.H."/>
            <person name="Rokhsar D.S."/>
        </authorList>
    </citation>
    <scope>NUCLEOTIDE SEQUENCE</scope>
</reference>
<dbReference type="GO" id="GO:0006289">
    <property type="term" value="P:nucleotide-excision repair"/>
    <property type="evidence" value="ECO:0000318"/>
    <property type="project" value="GO_Central"/>
</dbReference>
<accession>T1FP02</accession>
<dbReference type="EMBL" id="AMQM01001098">
    <property type="status" value="NOT_ANNOTATED_CDS"/>
    <property type="molecule type" value="Genomic_DNA"/>
</dbReference>
<sequence length="283" mass="32145">MKFRGKIFDICNIHNLTKIIATISKLTKNCKLRLTAQKLYLIFLEHTVTGGIGVWCEMSQENLFNEYLMEGVNLETANEIYLSVNVENFLKCLKCSQNAKSLKIKLTRKGSPCLTFEVEQPTLSGTSRKVMHDSAVELIERKFWGDFAEPLLPQFGVSIYMPPLKIVKNVIERMKNLSNHVIVGANHEGEMVFKIEKDLVNVSTHFENLTYPGLKTQPRKPLSCNSKEVVEVKVDVKKLAQLLSGQQINPTKVICNITPDEMLHLILINEDMSLQYFIPSVVC</sequence>
<dbReference type="Pfam" id="PF04005">
    <property type="entry name" value="Hus1"/>
    <property type="match status" value="1"/>
</dbReference>
<dbReference type="STRING" id="6412.T1FP02"/>
<evidence type="ECO:0000313" key="5">
    <source>
        <dbReference type="EMBL" id="ESN99016.1"/>
    </source>
</evidence>
<protein>
    <recommendedName>
        <fullName evidence="4">Checkpoint protein</fullName>
    </recommendedName>
</protein>
<dbReference type="GO" id="GO:0035861">
    <property type="term" value="C:site of double-strand break"/>
    <property type="evidence" value="ECO:0000318"/>
    <property type="project" value="GO_Central"/>
</dbReference>
<dbReference type="SUPFAM" id="SSF55979">
    <property type="entry name" value="DNA clamp"/>
    <property type="match status" value="1"/>
</dbReference>
<dbReference type="CTD" id="20210549"/>
<dbReference type="PANTHER" id="PTHR12900:SF0">
    <property type="entry name" value="CHECKPOINT PROTEIN"/>
    <property type="match status" value="1"/>
</dbReference>
<dbReference type="InterPro" id="IPR046938">
    <property type="entry name" value="DNA_clamp_sf"/>
</dbReference>
<evidence type="ECO:0000256" key="2">
    <source>
        <dbReference type="ARBA" id="ARBA00005563"/>
    </source>
</evidence>
<dbReference type="GO" id="GO:0005730">
    <property type="term" value="C:nucleolus"/>
    <property type="evidence" value="ECO:0007669"/>
    <property type="project" value="InterPro"/>
</dbReference>
<dbReference type="KEGG" id="hro:HELRODRAFT_186499"/>
<dbReference type="PANTHER" id="PTHR12900">
    <property type="entry name" value="MITOTIC AND DNA DAMAGE CHECKPOINT PROTEIN HUS1"/>
    <property type="match status" value="1"/>
</dbReference>
<dbReference type="GO" id="GO:0031573">
    <property type="term" value="P:mitotic intra-S DNA damage checkpoint signaling"/>
    <property type="evidence" value="ECO:0000318"/>
    <property type="project" value="GO_Central"/>
</dbReference>
<dbReference type="Gene3D" id="3.70.10.10">
    <property type="match status" value="1"/>
</dbReference>
<keyword evidence="3" id="KW-0539">Nucleus</keyword>
<dbReference type="GO" id="GO:0044778">
    <property type="term" value="P:meiotic DNA integrity checkpoint signaling"/>
    <property type="evidence" value="ECO:0000318"/>
    <property type="project" value="GO_Central"/>
</dbReference>
<evidence type="ECO:0000313" key="7">
    <source>
        <dbReference type="Proteomes" id="UP000015101"/>
    </source>
</evidence>
<dbReference type="GO" id="GO:0000723">
    <property type="term" value="P:telomere maintenance"/>
    <property type="evidence" value="ECO:0000318"/>
    <property type="project" value="GO_Central"/>
</dbReference>
<keyword evidence="7" id="KW-1185">Reference proteome</keyword>
<reference evidence="7" key="1">
    <citation type="submission" date="2012-12" db="EMBL/GenBank/DDBJ databases">
        <authorList>
            <person name="Hellsten U."/>
            <person name="Grimwood J."/>
            <person name="Chapman J.A."/>
            <person name="Shapiro H."/>
            <person name="Aerts A."/>
            <person name="Otillar R.P."/>
            <person name="Terry A.Y."/>
            <person name="Boore J.L."/>
            <person name="Simakov O."/>
            <person name="Marletaz F."/>
            <person name="Cho S.-J."/>
            <person name="Edsinger-Gonzales E."/>
            <person name="Havlak P."/>
            <person name="Kuo D.-H."/>
            <person name="Larsson T."/>
            <person name="Lv J."/>
            <person name="Arendt D."/>
            <person name="Savage R."/>
            <person name="Osoegawa K."/>
            <person name="de Jong P."/>
            <person name="Lindberg D.R."/>
            <person name="Seaver E.C."/>
            <person name="Weisblat D.A."/>
            <person name="Putnam N.H."/>
            <person name="Grigoriev I.V."/>
            <person name="Rokhsar D.S."/>
        </authorList>
    </citation>
    <scope>NUCLEOTIDE SEQUENCE</scope>
</reference>
<evidence type="ECO:0000256" key="1">
    <source>
        <dbReference type="ARBA" id="ARBA00004123"/>
    </source>
</evidence>
<name>T1FP02_HELRO</name>
<dbReference type="HOGENOM" id="CLU_035754_1_0_1"/>
<proteinExistence type="inferred from homology"/>
<comment type="subcellular location">
    <subcellularLocation>
        <location evidence="1">Nucleus</location>
    </subcellularLocation>
</comment>
<dbReference type="RefSeq" id="XP_009022931.1">
    <property type="nucleotide sequence ID" value="XM_009024683.1"/>
</dbReference>
<evidence type="ECO:0000256" key="4">
    <source>
        <dbReference type="PIRNR" id="PIRNR011312"/>
    </source>
</evidence>
<dbReference type="PIRSF" id="PIRSF011312">
    <property type="entry name" value="Cell_cycle_HUS1"/>
    <property type="match status" value="1"/>
</dbReference>
<dbReference type="OMA" id="VCWMRLE"/>
<dbReference type="GeneID" id="20210549"/>
<evidence type="ECO:0000313" key="6">
    <source>
        <dbReference type="EnsemblMetazoa" id="HelroP186499"/>
    </source>
</evidence>
<dbReference type="eggNOG" id="KOG3999">
    <property type="taxonomic scope" value="Eukaryota"/>
</dbReference>
<dbReference type="OrthoDB" id="10063861at2759"/>
<dbReference type="InterPro" id="IPR016580">
    <property type="entry name" value="HUS1"/>
</dbReference>
<dbReference type="EnsemblMetazoa" id="HelroT186499">
    <property type="protein sequence ID" value="HelroP186499"/>
    <property type="gene ID" value="HelroG186499"/>
</dbReference>
<dbReference type="InParanoid" id="T1FP02"/>
<dbReference type="GO" id="GO:0030896">
    <property type="term" value="C:checkpoint clamp complex"/>
    <property type="evidence" value="ECO:0000318"/>
    <property type="project" value="GO_Central"/>
</dbReference>
<dbReference type="InterPro" id="IPR007150">
    <property type="entry name" value="HUS1/Mec3"/>
</dbReference>
<gene>
    <name evidence="6" type="primary">20210549</name>
    <name evidence="5" type="ORF">HELRODRAFT_186499</name>
</gene>
<dbReference type="AlphaFoldDB" id="T1FP02"/>
<reference evidence="6" key="3">
    <citation type="submission" date="2015-06" db="UniProtKB">
        <authorList>
            <consortium name="EnsemblMetazoa"/>
        </authorList>
    </citation>
    <scope>IDENTIFICATION</scope>
</reference>
<comment type="similarity">
    <text evidence="2 4">Belongs to the HUS1 family.</text>
</comment>
<dbReference type="GO" id="GO:0033314">
    <property type="term" value="P:mitotic DNA replication checkpoint signaling"/>
    <property type="evidence" value="ECO:0000318"/>
    <property type="project" value="GO_Central"/>
</dbReference>
<dbReference type="FunCoup" id="T1FP02">
    <property type="interactions" value="1111"/>
</dbReference>
<organism evidence="6 7">
    <name type="scientific">Helobdella robusta</name>
    <name type="common">Californian leech</name>
    <dbReference type="NCBI Taxonomy" id="6412"/>
    <lineage>
        <taxon>Eukaryota</taxon>
        <taxon>Metazoa</taxon>
        <taxon>Spiralia</taxon>
        <taxon>Lophotrochozoa</taxon>
        <taxon>Annelida</taxon>
        <taxon>Clitellata</taxon>
        <taxon>Hirudinea</taxon>
        <taxon>Rhynchobdellida</taxon>
        <taxon>Glossiphoniidae</taxon>
        <taxon>Helobdella</taxon>
    </lineage>
</organism>
<dbReference type="GO" id="GO:0000724">
    <property type="term" value="P:double-strand break repair via homologous recombination"/>
    <property type="evidence" value="ECO:0000318"/>
    <property type="project" value="GO_Central"/>
</dbReference>
<dbReference type="Proteomes" id="UP000015101">
    <property type="component" value="Unassembled WGS sequence"/>
</dbReference>